<keyword evidence="4" id="KW-1185">Reference proteome</keyword>
<dbReference type="GO" id="GO:0046983">
    <property type="term" value="F:protein dimerization activity"/>
    <property type="evidence" value="ECO:0007669"/>
    <property type="project" value="InterPro"/>
</dbReference>
<evidence type="ECO:0000256" key="1">
    <source>
        <dbReference type="SAM" id="MobiDB-lite"/>
    </source>
</evidence>
<dbReference type="Pfam" id="PF05699">
    <property type="entry name" value="Dimer_Tnp_hAT"/>
    <property type="match status" value="1"/>
</dbReference>
<sequence length="177" mass="19850">MTRYPDRPKVKTRPGHGQLCPVAVFSNPTRPEVIGSGFSVEHPQENGESNTTLDADGLPMPDFVNTNPKGKWWSKKKNNAVDQKSDLEKYLAEEIHDNDNNFDIMAWWKENSNKYKILSLIARDVLAVPVSTVASESAFSTEFNFNDRDFDQYEETDSIASDVSGESTVSVDAMNID</sequence>
<dbReference type="InterPro" id="IPR008906">
    <property type="entry name" value="HATC_C_dom"/>
</dbReference>
<dbReference type="PANTHER" id="PTHR23272:SF193">
    <property type="entry name" value="OS07G0624100 PROTEIN"/>
    <property type="match status" value="1"/>
</dbReference>
<comment type="caution">
    <text evidence="3">The sequence shown here is derived from an EMBL/GenBank/DDBJ whole genome shotgun (WGS) entry which is preliminary data.</text>
</comment>
<protein>
    <submittedName>
        <fullName evidence="3">Zinc finger BED domain-containing protein RICESLEEPER 2-like</fullName>
    </submittedName>
</protein>
<dbReference type="Proteomes" id="UP000634136">
    <property type="component" value="Unassembled WGS sequence"/>
</dbReference>
<evidence type="ECO:0000259" key="2">
    <source>
        <dbReference type="Pfam" id="PF05699"/>
    </source>
</evidence>
<accession>A0A834T169</accession>
<proteinExistence type="predicted"/>
<dbReference type="EMBL" id="JAAIUW010000009">
    <property type="protein sequence ID" value="KAF7814598.1"/>
    <property type="molecule type" value="Genomic_DNA"/>
</dbReference>
<feature type="region of interest" description="Disordered" evidence="1">
    <location>
        <begin position="36"/>
        <end position="59"/>
    </location>
</feature>
<dbReference type="AlphaFoldDB" id="A0A834T169"/>
<dbReference type="SUPFAM" id="SSF53098">
    <property type="entry name" value="Ribonuclease H-like"/>
    <property type="match status" value="1"/>
</dbReference>
<reference evidence="3" key="1">
    <citation type="submission" date="2020-09" db="EMBL/GenBank/DDBJ databases">
        <title>Genome-Enabled Discovery of Anthraquinone Biosynthesis in Senna tora.</title>
        <authorList>
            <person name="Kang S.-H."/>
            <person name="Pandey R.P."/>
            <person name="Lee C.-M."/>
            <person name="Sim J.-S."/>
            <person name="Jeong J.-T."/>
            <person name="Choi B.-S."/>
            <person name="Jung M."/>
            <person name="Ginzburg D."/>
            <person name="Zhao K."/>
            <person name="Won S.Y."/>
            <person name="Oh T.-J."/>
            <person name="Yu Y."/>
            <person name="Kim N.-H."/>
            <person name="Lee O.R."/>
            <person name="Lee T.-H."/>
            <person name="Bashyal P."/>
            <person name="Kim T.-S."/>
            <person name="Lee W.-H."/>
            <person name="Kawkins C."/>
            <person name="Kim C.-K."/>
            <person name="Kim J.S."/>
            <person name="Ahn B.O."/>
            <person name="Rhee S.Y."/>
            <person name="Sohng J.K."/>
        </authorList>
    </citation>
    <scope>NUCLEOTIDE SEQUENCE</scope>
    <source>
        <tissue evidence="3">Leaf</tissue>
    </source>
</reference>
<feature type="region of interest" description="Disordered" evidence="1">
    <location>
        <begin position="1"/>
        <end position="23"/>
    </location>
</feature>
<organism evidence="3 4">
    <name type="scientific">Senna tora</name>
    <dbReference type="NCBI Taxonomy" id="362788"/>
    <lineage>
        <taxon>Eukaryota</taxon>
        <taxon>Viridiplantae</taxon>
        <taxon>Streptophyta</taxon>
        <taxon>Embryophyta</taxon>
        <taxon>Tracheophyta</taxon>
        <taxon>Spermatophyta</taxon>
        <taxon>Magnoliopsida</taxon>
        <taxon>eudicotyledons</taxon>
        <taxon>Gunneridae</taxon>
        <taxon>Pentapetalae</taxon>
        <taxon>rosids</taxon>
        <taxon>fabids</taxon>
        <taxon>Fabales</taxon>
        <taxon>Fabaceae</taxon>
        <taxon>Caesalpinioideae</taxon>
        <taxon>Cassia clade</taxon>
        <taxon>Senna</taxon>
    </lineage>
</organism>
<gene>
    <name evidence="3" type="ORF">G2W53_028567</name>
</gene>
<evidence type="ECO:0000313" key="3">
    <source>
        <dbReference type="EMBL" id="KAF7814598.1"/>
    </source>
</evidence>
<feature type="domain" description="HAT C-terminal dimerisation" evidence="2">
    <location>
        <begin position="86"/>
        <end position="142"/>
    </location>
</feature>
<name>A0A834T169_9FABA</name>
<dbReference type="OrthoDB" id="1424748at2759"/>
<dbReference type="PANTHER" id="PTHR23272">
    <property type="entry name" value="BED FINGER-RELATED"/>
    <property type="match status" value="1"/>
</dbReference>
<dbReference type="InterPro" id="IPR012337">
    <property type="entry name" value="RNaseH-like_sf"/>
</dbReference>
<evidence type="ECO:0000313" key="4">
    <source>
        <dbReference type="Proteomes" id="UP000634136"/>
    </source>
</evidence>